<evidence type="ECO:0000259" key="1">
    <source>
        <dbReference type="SMART" id="SM01321"/>
    </source>
</evidence>
<dbReference type="GO" id="GO:0006313">
    <property type="term" value="P:DNA transposition"/>
    <property type="evidence" value="ECO:0007669"/>
    <property type="project" value="InterPro"/>
</dbReference>
<dbReference type="GO" id="GO:0043565">
    <property type="term" value="F:sequence-specific DNA binding"/>
    <property type="evidence" value="ECO:0007669"/>
    <property type="project" value="TreeGrafter"/>
</dbReference>
<dbReference type="PANTHER" id="PTHR36966:SF1">
    <property type="entry name" value="REP-ASSOCIATED TYROSINE TRANSPOSASE"/>
    <property type="match status" value="1"/>
</dbReference>
<protein>
    <submittedName>
        <fullName evidence="2">Transposase</fullName>
    </submittedName>
</protein>
<sequence length="165" mass="19921">MPSVRIVKQLKDKIYFVTFTVHNWYYLFDRHNRFEILEDSFVFCQKNKALKIYAFVFMLNHLHFIGTAPDMIAVIRDIKTYLAKELKKNIGITEPNILKLFVKKGMYHFWKETNFPKIIESEDFLHQKIEYIESNPVRKQYVLYPEDWRWSSASKVPTKIAITEY</sequence>
<evidence type="ECO:0000313" key="2">
    <source>
        <dbReference type="EMBL" id="KUG22233.1"/>
    </source>
</evidence>
<dbReference type="AlphaFoldDB" id="A0A0W8FN74"/>
<dbReference type="SUPFAM" id="SSF143422">
    <property type="entry name" value="Transposase IS200-like"/>
    <property type="match status" value="1"/>
</dbReference>
<organism evidence="2">
    <name type="scientific">hydrocarbon metagenome</name>
    <dbReference type="NCBI Taxonomy" id="938273"/>
    <lineage>
        <taxon>unclassified sequences</taxon>
        <taxon>metagenomes</taxon>
        <taxon>ecological metagenomes</taxon>
    </lineage>
</organism>
<proteinExistence type="predicted"/>
<dbReference type="SMART" id="SM01321">
    <property type="entry name" value="Y1_Tnp"/>
    <property type="match status" value="1"/>
</dbReference>
<reference evidence="2" key="1">
    <citation type="journal article" date="2015" name="Proc. Natl. Acad. Sci. U.S.A.">
        <title>Networks of energetic and metabolic interactions define dynamics in microbial communities.</title>
        <authorList>
            <person name="Embree M."/>
            <person name="Liu J.K."/>
            <person name="Al-Bassam M.M."/>
            <person name="Zengler K."/>
        </authorList>
    </citation>
    <scope>NUCLEOTIDE SEQUENCE</scope>
</reference>
<accession>A0A0W8FN74</accession>
<dbReference type="EMBL" id="LNQE01000977">
    <property type="protein sequence ID" value="KUG22233.1"/>
    <property type="molecule type" value="Genomic_DNA"/>
</dbReference>
<feature type="domain" description="Transposase IS200-like" evidence="1">
    <location>
        <begin position="10"/>
        <end position="135"/>
    </location>
</feature>
<dbReference type="InterPro" id="IPR052715">
    <property type="entry name" value="RAYT_transposase"/>
</dbReference>
<dbReference type="NCBIfam" id="NF047646">
    <property type="entry name" value="REP_Tyr_transpos"/>
    <property type="match status" value="1"/>
</dbReference>
<dbReference type="Gene3D" id="3.30.70.1290">
    <property type="entry name" value="Transposase IS200-like"/>
    <property type="match status" value="1"/>
</dbReference>
<dbReference type="InterPro" id="IPR036515">
    <property type="entry name" value="Transposase_17_sf"/>
</dbReference>
<gene>
    <name evidence="2" type="ORF">ASZ90_007965</name>
</gene>
<dbReference type="InterPro" id="IPR002686">
    <property type="entry name" value="Transposase_17"/>
</dbReference>
<dbReference type="GO" id="GO:0004803">
    <property type="term" value="F:transposase activity"/>
    <property type="evidence" value="ECO:0007669"/>
    <property type="project" value="InterPro"/>
</dbReference>
<comment type="caution">
    <text evidence="2">The sequence shown here is derived from an EMBL/GenBank/DDBJ whole genome shotgun (WGS) entry which is preliminary data.</text>
</comment>
<name>A0A0W8FN74_9ZZZZ</name>
<dbReference type="PANTHER" id="PTHR36966">
    <property type="entry name" value="REP-ASSOCIATED TYROSINE TRANSPOSASE"/>
    <property type="match status" value="1"/>
</dbReference>